<evidence type="ECO:0000313" key="4">
    <source>
        <dbReference type="Proteomes" id="UP000027586"/>
    </source>
</evidence>
<keyword evidence="4" id="KW-1185">Reference proteome</keyword>
<protein>
    <recommendedName>
        <fullName evidence="2">F-box domain-containing protein</fullName>
    </recommendedName>
</protein>
<gene>
    <name evidence="3" type="ORF">LCOR_08075.1</name>
</gene>
<organism evidence="3 4">
    <name type="scientific">Lichtheimia corymbifera JMRC:FSU:9682</name>
    <dbReference type="NCBI Taxonomy" id="1263082"/>
    <lineage>
        <taxon>Eukaryota</taxon>
        <taxon>Fungi</taxon>
        <taxon>Fungi incertae sedis</taxon>
        <taxon>Mucoromycota</taxon>
        <taxon>Mucoromycotina</taxon>
        <taxon>Mucoromycetes</taxon>
        <taxon>Mucorales</taxon>
        <taxon>Lichtheimiaceae</taxon>
        <taxon>Lichtheimia</taxon>
    </lineage>
</organism>
<dbReference type="VEuPathDB" id="FungiDB:LCOR_08075.1"/>
<evidence type="ECO:0000259" key="2">
    <source>
        <dbReference type="PROSITE" id="PS50181"/>
    </source>
</evidence>
<dbReference type="InterPro" id="IPR036047">
    <property type="entry name" value="F-box-like_dom_sf"/>
</dbReference>
<evidence type="ECO:0000256" key="1">
    <source>
        <dbReference type="SAM" id="MobiDB-lite"/>
    </source>
</evidence>
<dbReference type="Proteomes" id="UP000027586">
    <property type="component" value="Unassembled WGS sequence"/>
</dbReference>
<evidence type="ECO:0000313" key="3">
    <source>
        <dbReference type="EMBL" id="CDH57090.1"/>
    </source>
</evidence>
<dbReference type="SUPFAM" id="SSF81383">
    <property type="entry name" value="F-box domain"/>
    <property type="match status" value="1"/>
</dbReference>
<dbReference type="AlphaFoldDB" id="A0A068S562"/>
<sequence length="169" mass="19345">MSTTTNPLPHSMTTTTEPSSLPISSRIDLLQSLPYDVVITILSFLTQQDCLRCLEVCREWCTLIPMYARETVFREIQLDEQYLGDNKSMHKFLGPHVDAVSFKKCHRLDRVLDMLHAKQCSNIQRLGKYICETSKFHGWSMVESETHCHGDKAIAHVPWDYRLATGVCG</sequence>
<feature type="region of interest" description="Disordered" evidence="1">
    <location>
        <begin position="1"/>
        <end position="21"/>
    </location>
</feature>
<dbReference type="EMBL" id="CBTN010000043">
    <property type="protein sequence ID" value="CDH57090.1"/>
    <property type="molecule type" value="Genomic_DNA"/>
</dbReference>
<comment type="caution">
    <text evidence="3">The sequence shown here is derived from an EMBL/GenBank/DDBJ whole genome shotgun (WGS) entry which is preliminary data.</text>
</comment>
<dbReference type="PROSITE" id="PS50181">
    <property type="entry name" value="FBOX"/>
    <property type="match status" value="1"/>
</dbReference>
<feature type="domain" description="F-box" evidence="2">
    <location>
        <begin position="27"/>
        <end position="76"/>
    </location>
</feature>
<dbReference type="Pfam" id="PF12937">
    <property type="entry name" value="F-box-like"/>
    <property type="match status" value="1"/>
</dbReference>
<dbReference type="InterPro" id="IPR001810">
    <property type="entry name" value="F-box_dom"/>
</dbReference>
<accession>A0A068S562</accession>
<name>A0A068S562_9FUNG</name>
<dbReference type="CDD" id="cd09917">
    <property type="entry name" value="F-box_SF"/>
    <property type="match status" value="1"/>
</dbReference>
<proteinExistence type="predicted"/>
<dbReference type="Gene3D" id="1.20.1280.50">
    <property type="match status" value="1"/>
</dbReference>
<dbReference type="OrthoDB" id="2263627at2759"/>
<reference evidence="3" key="1">
    <citation type="submission" date="2013-08" db="EMBL/GenBank/DDBJ databases">
        <title>Gene expansion shapes genome architecture in the human pathogen Lichtheimia corymbifera: an evolutionary genomics analysis in the ancient terrestrial Mucorales (Mucoromycotina).</title>
        <authorList>
            <person name="Schwartze V.U."/>
            <person name="Winter S."/>
            <person name="Shelest E."/>
            <person name="Marcet-Houben M."/>
            <person name="Horn F."/>
            <person name="Wehner S."/>
            <person name="Hoffmann K."/>
            <person name="Riege K."/>
            <person name="Sammeth M."/>
            <person name="Nowrousian M."/>
            <person name="Valiante V."/>
            <person name="Linde J."/>
            <person name="Jacobsen I.D."/>
            <person name="Marz M."/>
            <person name="Brakhage A.A."/>
            <person name="Gabaldon T."/>
            <person name="Bocker S."/>
            <person name="Voigt K."/>
        </authorList>
    </citation>
    <scope>NUCLEOTIDE SEQUENCE [LARGE SCALE GENOMIC DNA]</scope>
    <source>
        <strain evidence="3">FSU 9682</strain>
    </source>
</reference>